<evidence type="ECO:0000313" key="1">
    <source>
        <dbReference type="EMBL" id="CEK89039.1"/>
    </source>
</evidence>
<gene>
    <name evidence="1" type="primary">ORF168645</name>
</gene>
<accession>A0A0B7B6U0</accession>
<sequence length="66" mass="7686">MCMIYTKEHAQALPLFLTVNSFQGQVSVLSSLRDLELSLYNSLLGKQKLRKHDRYVYISHIDRTSQ</sequence>
<name>A0A0B7B6U0_9EUPU</name>
<reference evidence="1" key="1">
    <citation type="submission" date="2014-12" db="EMBL/GenBank/DDBJ databases">
        <title>Insight into the proteome of Arion vulgaris.</title>
        <authorList>
            <person name="Aradska J."/>
            <person name="Bulat T."/>
            <person name="Smidak R."/>
            <person name="Sarate P."/>
            <person name="Gangsoo J."/>
            <person name="Sialana F."/>
            <person name="Bilban M."/>
            <person name="Lubec G."/>
        </authorList>
    </citation>
    <scope>NUCLEOTIDE SEQUENCE</scope>
    <source>
        <tissue evidence="1">Skin</tissue>
    </source>
</reference>
<protein>
    <submittedName>
        <fullName evidence="1">Uncharacterized protein</fullName>
    </submittedName>
</protein>
<dbReference type="AlphaFoldDB" id="A0A0B7B6U0"/>
<proteinExistence type="predicted"/>
<organism evidence="1">
    <name type="scientific">Arion vulgaris</name>
    <dbReference type="NCBI Taxonomy" id="1028688"/>
    <lineage>
        <taxon>Eukaryota</taxon>
        <taxon>Metazoa</taxon>
        <taxon>Spiralia</taxon>
        <taxon>Lophotrochozoa</taxon>
        <taxon>Mollusca</taxon>
        <taxon>Gastropoda</taxon>
        <taxon>Heterobranchia</taxon>
        <taxon>Euthyneura</taxon>
        <taxon>Panpulmonata</taxon>
        <taxon>Eupulmonata</taxon>
        <taxon>Stylommatophora</taxon>
        <taxon>Helicina</taxon>
        <taxon>Arionoidea</taxon>
        <taxon>Arionidae</taxon>
        <taxon>Arion</taxon>
    </lineage>
</organism>
<dbReference type="EMBL" id="HACG01042174">
    <property type="protein sequence ID" value="CEK89039.1"/>
    <property type="molecule type" value="Transcribed_RNA"/>
</dbReference>